<dbReference type="STRING" id="696762.PFRI_24470"/>
<accession>A0A1L9NVX0</accession>
<organism evidence="1 2">
    <name type="scientific">Planktotalea frisia</name>
    <dbReference type="NCBI Taxonomy" id="696762"/>
    <lineage>
        <taxon>Bacteria</taxon>
        <taxon>Pseudomonadati</taxon>
        <taxon>Pseudomonadota</taxon>
        <taxon>Alphaproteobacteria</taxon>
        <taxon>Rhodobacterales</taxon>
        <taxon>Paracoccaceae</taxon>
        <taxon>Planktotalea</taxon>
    </lineage>
</organism>
<reference evidence="1 2" key="1">
    <citation type="submission" date="2016-10" db="EMBL/GenBank/DDBJ databases">
        <title>Genome sequence of Planktotalea frisia SH6-1.</title>
        <authorList>
            <person name="Poehlein A."/>
            <person name="Bakenhus I."/>
            <person name="Voget S."/>
            <person name="Brinkhoff T."/>
            <person name="Simon M."/>
        </authorList>
    </citation>
    <scope>NUCLEOTIDE SEQUENCE [LARGE SCALE GENOMIC DNA]</scope>
    <source>
        <strain evidence="1 2">SH6-1</strain>
    </source>
</reference>
<keyword evidence="2" id="KW-1185">Reference proteome</keyword>
<dbReference type="RefSeq" id="WP_139292118.1">
    <property type="nucleotide sequence ID" value="NZ_MLCB01000146.1"/>
</dbReference>
<protein>
    <submittedName>
        <fullName evidence="1">Uncharacterized protein</fullName>
    </submittedName>
</protein>
<dbReference type="OrthoDB" id="7676474at2"/>
<dbReference type="Proteomes" id="UP000184514">
    <property type="component" value="Unassembled WGS sequence"/>
</dbReference>
<dbReference type="AlphaFoldDB" id="A0A1L9NVX0"/>
<name>A0A1L9NVX0_9RHOB</name>
<proteinExistence type="predicted"/>
<evidence type="ECO:0000313" key="2">
    <source>
        <dbReference type="Proteomes" id="UP000184514"/>
    </source>
</evidence>
<sequence>MKHFPLPLALIFCASVAQSETCQDQFTALLIKGNQGVGPTRMHITQEIVGVRTSITHHYDNCDGNGMSEAVDPESDPWTLFANDKMYMSHDKGTTWGFVTDFDGEKGRADHKLAMSKDAQTARDVTCSQDQLNNANNDVVEGPYTSTMLAGAEVYEKFWIDQETGFIAQSYRHVKSVGFETKTTQVVTLNPDFVMPKPE</sequence>
<dbReference type="EMBL" id="MLCB01000146">
    <property type="protein sequence ID" value="OJI93323.1"/>
    <property type="molecule type" value="Genomic_DNA"/>
</dbReference>
<comment type="caution">
    <text evidence="1">The sequence shown here is derived from an EMBL/GenBank/DDBJ whole genome shotgun (WGS) entry which is preliminary data.</text>
</comment>
<gene>
    <name evidence="1" type="ORF">PFRI_24470</name>
</gene>
<evidence type="ECO:0000313" key="1">
    <source>
        <dbReference type="EMBL" id="OJI93323.1"/>
    </source>
</evidence>